<dbReference type="InterPro" id="IPR015402">
    <property type="entry name" value="DUF1980"/>
</dbReference>
<protein>
    <submittedName>
        <fullName evidence="3">Putative repeat protein (TIGR03943 family)</fullName>
    </submittedName>
</protein>
<dbReference type="Pfam" id="PF21537">
    <property type="entry name" value="DUF1980_C"/>
    <property type="match status" value="1"/>
</dbReference>
<keyword evidence="1" id="KW-1133">Transmembrane helix</keyword>
<feature type="transmembrane region" description="Helical" evidence="1">
    <location>
        <begin position="73"/>
        <end position="92"/>
    </location>
</feature>
<evidence type="ECO:0000313" key="4">
    <source>
        <dbReference type="Proteomes" id="UP000579153"/>
    </source>
</evidence>
<feature type="transmembrane region" description="Helical" evidence="1">
    <location>
        <begin position="34"/>
        <end position="52"/>
    </location>
</feature>
<keyword evidence="1" id="KW-0812">Transmembrane</keyword>
<comment type="caution">
    <text evidence="3">The sequence shown here is derived from an EMBL/GenBank/DDBJ whole genome shotgun (WGS) entry which is preliminary data.</text>
</comment>
<organism evidence="3 4">
    <name type="scientific">Nonomuraea jabiensis</name>
    <dbReference type="NCBI Taxonomy" id="882448"/>
    <lineage>
        <taxon>Bacteria</taxon>
        <taxon>Bacillati</taxon>
        <taxon>Actinomycetota</taxon>
        <taxon>Actinomycetes</taxon>
        <taxon>Streptosporangiales</taxon>
        <taxon>Streptosporangiaceae</taxon>
        <taxon>Nonomuraea</taxon>
    </lineage>
</organism>
<keyword evidence="4" id="KW-1185">Reference proteome</keyword>
<evidence type="ECO:0000259" key="2">
    <source>
        <dbReference type="Pfam" id="PF21537"/>
    </source>
</evidence>
<gene>
    <name evidence="3" type="ORF">HD596_008348</name>
</gene>
<feature type="domain" description="DUF1980" evidence="2">
    <location>
        <begin position="141"/>
        <end position="230"/>
    </location>
</feature>
<accession>A0A7W9GD42</accession>
<dbReference type="AlphaFoldDB" id="A0A7W9GD42"/>
<sequence length="231" mass="24513">MRRQTQGALLLTLGATLLSISAFSATYVNYVRPGFRPLIIAAGVVLAALGLLSIAQEWLGRADAHGTGHGHRVAWLLAVPVFALVLIAPPALGSFAAGRDDGAPAPLRTAAYRPLTNGQVTGLTLSEFIGRAYTPSGLSLAGTRVRLTGFVTLPRTGRRWYVTRMRISCCAADAFAMKVAVEGAPAPKENSWVEVTGTWIPWKHGIPYDYAAPAMTAATVTAVEQPAEPYE</sequence>
<dbReference type="RefSeq" id="WP_221519756.1">
    <property type="nucleotide sequence ID" value="NZ_JACHMB010000001.1"/>
</dbReference>
<keyword evidence="1" id="KW-0472">Membrane</keyword>
<dbReference type="EMBL" id="JACHMB010000001">
    <property type="protein sequence ID" value="MBB5781592.1"/>
    <property type="molecule type" value="Genomic_DNA"/>
</dbReference>
<dbReference type="Proteomes" id="UP000579153">
    <property type="component" value="Unassembled WGS sequence"/>
</dbReference>
<proteinExistence type="predicted"/>
<dbReference type="InterPro" id="IPR048447">
    <property type="entry name" value="DUF1980_C"/>
</dbReference>
<dbReference type="NCBIfam" id="TIGR03943">
    <property type="entry name" value="TIGR03943 family putative permease subunit"/>
    <property type="match status" value="1"/>
</dbReference>
<name>A0A7W9GD42_9ACTN</name>
<evidence type="ECO:0000256" key="1">
    <source>
        <dbReference type="SAM" id="Phobius"/>
    </source>
</evidence>
<reference evidence="3 4" key="1">
    <citation type="submission" date="2020-08" db="EMBL/GenBank/DDBJ databases">
        <title>Sequencing the genomes of 1000 actinobacteria strains.</title>
        <authorList>
            <person name="Klenk H.-P."/>
        </authorList>
    </citation>
    <scope>NUCLEOTIDE SEQUENCE [LARGE SCALE GENOMIC DNA]</scope>
    <source>
        <strain evidence="3 4">DSM 45507</strain>
    </source>
</reference>
<evidence type="ECO:0000313" key="3">
    <source>
        <dbReference type="EMBL" id="MBB5781592.1"/>
    </source>
</evidence>